<evidence type="ECO:0000259" key="4">
    <source>
        <dbReference type="PROSITE" id="PS01124"/>
    </source>
</evidence>
<protein>
    <submittedName>
        <fullName evidence="5">Helix-turn-helix transcriptional regulator</fullName>
    </submittedName>
</protein>
<organism evidence="5 6">
    <name type="scientific">Vibrio cortegadensis</name>
    <dbReference type="NCBI Taxonomy" id="1328770"/>
    <lineage>
        <taxon>Bacteria</taxon>
        <taxon>Pseudomonadati</taxon>
        <taxon>Pseudomonadota</taxon>
        <taxon>Gammaproteobacteria</taxon>
        <taxon>Vibrionales</taxon>
        <taxon>Vibrionaceae</taxon>
        <taxon>Vibrio</taxon>
    </lineage>
</organism>
<gene>
    <name evidence="5" type="ORF">ACED38_00985</name>
</gene>
<evidence type="ECO:0000256" key="3">
    <source>
        <dbReference type="ARBA" id="ARBA00023163"/>
    </source>
</evidence>
<dbReference type="InterPro" id="IPR018060">
    <property type="entry name" value="HTH_AraC"/>
</dbReference>
<keyword evidence="3" id="KW-0804">Transcription</keyword>
<dbReference type="SMART" id="SM00342">
    <property type="entry name" value="HTH_ARAC"/>
    <property type="match status" value="1"/>
</dbReference>
<dbReference type="Proteomes" id="UP001569153">
    <property type="component" value="Unassembled WGS sequence"/>
</dbReference>
<feature type="domain" description="HTH araC/xylS-type" evidence="4">
    <location>
        <begin position="148"/>
        <end position="247"/>
    </location>
</feature>
<dbReference type="PRINTS" id="PR00032">
    <property type="entry name" value="HTHARAC"/>
</dbReference>
<proteinExistence type="predicted"/>
<name>A0ABV4M159_9VIBR</name>
<dbReference type="PROSITE" id="PS00041">
    <property type="entry name" value="HTH_ARAC_FAMILY_1"/>
    <property type="match status" value="1"/>
</dbReference>
<evidence type="ECO:0000256" key="1">
    <source>
        <dbReference type="ARBA" id="ARBA00023015"/>
    </source>
</evidence>
<dbReference type="Gene3D" id="1.10.10.60">
    <property type="entry name" value="Homeodomain-like"/>
    <property type="match status" value="2"/>
</dbReference>
<reference evidence="5 6" key="1">
    <citation type="submission" date="2024-06" db="EMBL/GenBank/DDBJ databases">
        <authorList>
            <person name="Steensen K."/>
            <person name="Seneca J."/>
            <person name="Bartlau N."/>
            <person name="Yu A.X."/>
            <person name="Polz M.F."/>
        </authorList>
    </citation>
    <scope>NUCLEOTIDE SEQUENCE [LARGE SCALE GENOMIC DNA]</scope>
    <source>
        <strain evidence="5 6">FF146</strain>
    </source>
</reference>
<evidence type="ECO:0000256" key="2">
    <source>
        <dbReference type="ARBA" id="ARBA00023125"/>
    </source>
</evidence>
<keyword evidence="1" id="KW-0805">Transcription regulation</keyword>
<dbReference type="PANTHER" id="PTHR43280:SF28">
    <property type="entry name" value="HTH-TYPE TRANSCRIPTIONAL ACTIVATOR RHAS"/>
    <property type="match status" value="1"/>
</dbReference>
<dbReference type="Pfam" id="PF12833">
    <property type="entry name" value="HTH_18"/>
    <property type="match status" value="1"/>
</dbReference>
<keyword evidence="2" id="KW-0238">DNA-binding</keyword>
<keyword evidence="6" id="KW-1185">Reference proteome</keyword>
<dbReference type="InterPro" id="IPR009057">
    <property type="entry name" value="Homeodomain-like_sf"/>
</dbReference>
<evidence type="ECO:0000313" key="6">
    <source>
        <dbReference type="Proteomes" id="UP001569153"/>
    </source>
</evidence>
<dbReference type="InterPro" id="IPR018062">
    <property type="entry name" value="HTH_AraC-typ_CS"/>
</dbReference>
<dbReference type="InterPro" id="IPR020449">
    <property type="entry name" value="Tscrpt_reg_AraC-type_HTH"/>
</dbReference>
<dbReference type="RefSeq" id="WP_371711759.1">
    <property type="nucleotide sequence ID" value="NZ_JBGONK010000007.1"/>
</dbReference>
<comment type="caution">
    <text evidence="5">The sequence shown here is derived from an EMBL/GenBank/DDBJ whole genome shotgun (WGS) entry which is preliminary data.</text>
</comment>
<accession>A0ABV4M159</accession>
<dbReference type="EMBL" id="JBGOOT010000001">
    <property type="protein sequence ID" value="MEZ8193447.1"/>
    <property type="molecule type" value="Genomic_DNA"/>
</dbReference>
<evidence type="ECO:0000313" key="5">
    <source>
        <dbReference type="EMBL" id="MEZ8193447.1"/>
    </source>
</evidence>
<sequence>MHMDVQRTGHWLGKPLSQLPHDVFNELKFYFDLKEHNDDVSILSEPNVQFSFFFLDEASNYPLLLVAQKIAQNLGKNLIVLYQGRVNKELFNHSVIYSHISVDSDHFNSWLQDFTLKVHLSFDSHREVLEQVKNEPLIIKNNVGKEIISILRYVEDNLDKAIKEDDIAKQCHYSVTYFSKLFHKVVGISFRDYVCNKRINNAKKMLISDRKIKISFIAYQCGYKDVSYFSRIFKKKTGMSPGTFRTNH</sequence>
<dbReference type="PANTHER" id="PTHR43280">
    <property type="entry name" value="ARAC-FAMILY TRANSCRIPTIONAL REGULATOR"/>
    <property type="match status" value="1"/>
</dbReference>
<dbReference type="SUPFAM" id="SSF46689">
    <property type="entry name" value="Homeodomain-like"/>
    <property type="match status" value="2"/>
</dbReference>
<dbReference type="PROSITE" id="PS01124">
    <property type="entry name" value="HTH_ARAC_FAMILY_2"/>
    <property type="match status" value="1"/>
</dbReference>